<protein>
    <submittedName>
        <fullName evidence="2">Uncharacterized protein</fullName>
    </submittedName>
</protein>
<proteinExistence type="predicted"/>
<organism evidence="2 3">
    <name type="scientific">Pseudomonas reinekei</name>
    <dbReference type="NCBI Taxonomy" id="395598"/>
    <lineage>
        <taxon>Bacteria</taxon>
        <taxon>Pseudomonadati</taxon>
        <taxon>Pseudomonadota</taxon>
        <taxon>Gammaproteobacteria</taxon>
        <taxon>Pseudomonadales</taxon>
        <taxon>Pseudomonadaceae</taxon>
        <taxon>Pseudomonas</taxon>
    </lineage>
</organism>
<evidence type="ECO:0000313" key="2">
    <source>
        <dbReference type="EMBL" id="OLU06009.1"/>
    </source>
</evidence>
<name>A0A1Q9X4N5_PSERE</name>
<dbReference type="EMBL" id="MSTQ01000001">
    <property type="protein sequence ID" value="OLU06009.1"/>
    <property type="molecule type" value="Genomic_DNA"/>
</dbReference>
<gene>
    <name evidence="2" type="ORF">BVK86_01225</name>
</gene>
<evidence type="ECO:0000313" key="3">
    <source>
        <dbReference type="Proteomes" id="UP000186756"/>
    </source>
</evidence>
<feature type="region of interest" description="Disordered" evidence="1">
    <location>
        <begin position="72"/>
        <end position="92"/>
    </location>
</feature>
<dbReference type="AlphaFoldDB" id="A0A1Q9X4N5"/>
<sequence length="102" mass="11334">MIFINVPSALTVTVFDDGGCERDNDVPNNWEFAITTVKNPTTSGDGDVSIPGNWITFYKIWLTPDNTVVEPGVMKSGRWKRPPPSTMPNLHNEASCVLVQRK</sequence>
<reference evidence="2" key="1">
    <citation type="submission" date="2017-01" db="EMBL/GenBank/DDBJ databases">
        <authorList>
            <person name="Poblete-Castro I."/>
        </authorList>
    </citation>
    <scope>NUCLEOTIDE SEQUENCE [LARGE SCALE GENOMIC DNA]</scope>
    <source>
        <strain evidence="2">MT1</strain>
    </source>
</reference>
<accession>A0A1Q9X4N5</accession>
<evidence type="ECO:0000256" key="1">
    <source>
        <dbReference type="SAM" id="MobiDB-lite"/>
    </source>
</evidence>
<comment type="caution">
    <text evidence="2">The sequence shown here is derived from an EMBL/GenBank/DDBJ whole genome shotgun (WGS) entry which is preliminary data.</text>
</comment>
<keyword evidence="3" id="KW-1185">Reference proteome</keyword>
<dbReference type="Proteomes" id="UP000186756">
    <property type="component" value="Unassembled WGS sequence"/>
</dbReference>